<keyword evidence="1" id="KW-0472">Membrane</keyword>
<keyword evidence="3" id="KW-1185">Reference proteome</keyword>
<feature type="transmembrane region" description="Helical" evidence="1">
    <location>
        <begin position="6"/>
        <end position="28"/>
    </location>
</feature>
<dbReference type="AlphaFoldDB" id="A0A1M7DGV5"/>
<feature type="transmembrane region" description="Helical" evidence="1">
    <location>
        <begin position="112"/>
        <end position="132"/>
    </location>
</feature>
<evidence type="ECO:0000313" key="3">
    <source>
        <dbReference type="Proteomes" id="UP000184191"/>
    </source>
</evidence>
<feature type="transmembrane region" description="Helical" evidence="1">
    <location>
        <begin position="81"/>
        <end position="100"/>
    </location>
</feature>
<protein>
    <submittedName>
        <fullName evidence="2">Uncharacterized protein</fullName>
    </submittedName>
</protein>
<name>A0A1M7DGV5_9RHOB</name>
<evidence type="ECO:0000256" key="1">
    <source>
        <dbReference type="SAM" id="Phobius"/>
    </source>
</evidence>
<dbReference type="RefSeq" id="WP_073200783.1">
    <property type="nucleotide sequence ID" value="NZ_FRBN01000041.1"/>
</dbReference>
<sequence length="135" mass="15114">MEQFFEVLMFLFGKFVVFLPFAFVVRYITERALGFNAKYWSVFSALLIGNLAAALTVTGLYKAGFLAPHGNVRAIIFQQLAIRYLVLFLFGTGFIILLFRDQEGSRISLLKGIVIGLALLTLSVSVTAFYWITAV</sequence>
<dbReference type="Proteomes" id="UP000184191">
    <property type="component" value="Unassembled WGS sequence"/>
</dbReference>
<evidence type="ECO:0000313" key="2">
    <source>
        <dbReference type="EMBL" id="SHL78607.1"/>
    </source>
</evidence>
<organism evidence="2 3">
    <name type="scientific">Roseovarius marisflavi</name>
    <dbReference type="NCBI Taxonomy" id="1054996"/>
    <lineage>
        <taxon>Bacteria</taxon>
        <taxon>Pseudomonadati</taxon>
        <taxon>Pseudomonadota</taxon>
        <taxon>Alphaproteobacteria</taxon>
        <taxon>Rhodobacterales</taxon>
        <taxon>Roseobacteraceae</taxon>
        <taxon>Roseovarius</taxon>
    </lineage>
</organism>
<reference evidence="3" key="1">
    <citation type="submission" date="2016-11" db="EMBL/GenBank/DDBJ databases">
        <authorList>
            <person name="Varghese N."/>
            <person name="Submissions S."/>
        </authorList>
    </citation>
    <scope>NUCLEOTIDE SEQUENCE [LARGE SCALE GENOMIC DNA]</scope>
    <source>
        <strain evidence="3">DSM 29327</strain>
    </source>
</reference>
<feature type="transmembrane region" description="Helical" evidence="1">
    <location>
        <begin position="40"/>
        <end position="61"/>
    </location>
</feature>
<accession>A0A1M7DGV5</accession>
<gene>
    <name evidence="2" type="ORF">SAMN05444414_1411</name>
</gene>
<proteinExistence type="predicted"/>
<dbReference type="EMBL" id="FRBN01000041">
    <property type="protein sequence ID" value="SHL78607.1"/>
    <property type="molecule type" value="Genomic_DNA"/>
</dbReference>
<keyword evidence="1" id="KW-0812">Transmembrane</keyword>
<keyword evidence="1" id="KW-1133">Transmembrane helix</keyword>